<dbReference type="OrthoDB" id="2124888at2759"/>
<dbReference type="AlphaFoldDB" id="A0A9P4URY7"/>
<proteinExistence type="predicted"/>
<reference evidence="2" key="1">
    <citation type="journal article" date="2020" name="Stud. Mycol.">
        <title>101 Dothideomycetes genomes: a test case for predicting lifestyles and emergence of pathogens.</title>
        <authorList>
            <person name="Haridas S."/>
            <person name="Albert R."/>
            <person name="Binder M."/>
            <person name="Bloem J."/>
            <person name="Labutti K."/>
            <person name="Salamov A."/>
            <person name="Andreopoulos B."/>
            <person name="Baker S."/>
            <person name="Barry K."/>
            <person name="Bills G."/>
            <person name="Bluhm B."/>
            <person name="Cannon C."/>
            <person name="Castanera R."/>
            <person name="Culley D."/>
            <person name="Daum C."/>
            <person name="Ezra D."/>
            <person name="Gonzalez J."/>
            <person name="Henrissat B."/>
            <person name="Kuo A."/>
            <person name="Liang C."/>
            <person name="Lipzen A."/>
            <person name="Lutzoni F."/>
            <person name="Magnuson J."/>
            <person name="Mondo S."/>
            <person name="Nolan M."/>
            <person name="Ohm R."/>
            <person name="Pangilinan J."/>
            <person name="Park H.-J."/>
            <person name="Ramirez L."/>
            <person name="Alfaro M."/>
            <person name="Sun H."/>
            <person name="Tritt A."/>
            <person name="Yoshinaga Y."/>
            <person name="Zwiers L.-H."/>
            <person name="Turgeon B."/>
            <person name="Goodwin S."/>
            <person name="Spatafora J."/>
            <person name="Crous P."/>
            <person name="Grigoriev I."/>
        </authorList>
    </citation>
    <scope>NUCLEOTIDE SEQUENCE</scope>
    <source>
        <strain evidence="2">CBS 116435</strain>
    </source>
</reference>
<name>A0A9P4URY7_9PEZI</name>
<dbReference type="PANTHER" id="PTHR28026">
    <property type="entry name" value="DUF962 DOMAIN PROTEIN (AFU_ORTHOLOGUE AFUA_8G05310)"/>
    <property type="match status" value="1"/>
</dbReference>
<sequence>MALNLEKQLLFYGSYHHDPINVGIHVTCVPMILMTAFLFGTNTPSLPLPPWASVEALPANLGTIACLLYATLYILMEPVAGGILAPLLLGGTAYANHLTSTYGMTANYWALGLHVASWIAQFVGHGVFEGRAPALLDNLVQAFFLAPFFVWLEVLFTLGYRPELKSRLEVAVEKEITKVKAEKAKKAALAAKPVENGSGANGHAK</sequence>
<organism evidence="2 3">
    <name type="scientific">Polychaeton citri CBS 116435</name>
    <dbReference type="NCBI Taxonomy" id="1314669"/>
    <lineage>
        <taxon>Eukaryota</taxon>
        <taxon>Fungi</taxon>
        <taxon>Dikarya</taxon>
        <taxon>Ascomycota</taxon>
        <taxon>Pezizomycotina</taxon>
        <taxon>Dothideomycetes</taxon>
        <taxon>Dothideomycetidae</taxon>
        <taxon>Capnodiales</taxon>
        <taxon>Capnodiaceae</taxon>
        <taxon>Polychaeton</taxon>
    </lineage>
</organism>
<comment type="caution">
    <text evidence="2">The sequence shown here is derived from an EMBL/GenBank/DDBJ whole genome shotgun (WGS) entry which is preliminary data.</text>
</comment>
<dbReference type="GO" id="GO:0005783">
    <property type="term" value="C:endoplasmic reticulum"/>
    <property type="evidence" value="ECO:0007669"/>
    <property type="project" value="TreeGrafter"/>
</dbReference>
<protein>
    <submittedName>
        <fullName evidence="2">DUF962-domain-containing protein</fullName>
    </submittedName>
</protein>
<feature type="transmembrane region" description="Helical" evidence="1">
    <location>
        <begin position="20"/>
        <end position="39"/>
    </location>
</feature>
<keyword evidence="1" id="KW-0812">Transmembrane</keyword>
<keyword evidence="1" id="KW-1133">Transmembrane helix</keyword>
<gene>
    <name evidence="2" type="ORF">K431DRAFT_310010</name>
</gene>
<dbReference type="Pfam" id="PF06127">
    <property type="entry name" value="Mpo1-like"/>
    <property type="match status" value="1"/>
</dbReference>
<evidence type="ECO:0000256" key="1">
    <source>
        <dbReference type="SAM" id="Phobius"/>
    </source>
</evidence>
<dbReference type="InterPro" id="IPR009305">
    <property type="entry name" value="Mpo1-like"/>
</dbReference>
<keyword evidence="1" id="KW-0472">Membrane</keyword>
<dbReference type="Proteomes" id="UP000799441">
    <property type="component" value="Unassembled WGS sequence"/>
</dbReference>
<accession>A0A9P4URY7</accession>
<dbReference type="GO" id="GO:0016020">
    <property type="term" value="C:membrane"/>
    <property type="evidence" value="ECO:0007669"/>
    <property type="project" value="GOC"/>
</dbReference>
<feature type="transmembrane region" description="Helical" evidence="1">
    <location>
        <begin position="140"/>
        <end position="160"/>
    </location>
</feature>
<evidence type="ECO:0000313" key="2">
    <source>
        <dbReference type="EMBL" id="KAF2724439.1"/>
    </source>
</evidence>
<feature type="transmembrane region" description="Helical" evidence="1">
    <location>
        <begin position="108"/>
        <end position="128"/>
    </location>
</feature>
<dbReference type="GO" id="GO:0046521">
    <property type="term" value="P:sphingoid catabolic process"/>
    <property type="evidence" value="ECO:0007669"/>
    <property type="project" value="TreeGrafter"/>
</dbReference>
<dbReference type="EMBL" id="MU003771">
    <property type="protein sequence ID" value="KAF2724439.1"/>
    <property type="molecule type" value="Genomic_DNA"/>
</dbReference>
<dbReference type="PANTHER" id="PTHR28026:SF9">
    <property type="entry name" value="2-HYDROXY-PALMITIC ACID DIOXYGENASE MPO1"/>
    <property type="match status" value="1"/>
</dbReference>
<evidence type="ECO:0000313" key="3">
    <source>
        <dbReference type="Proteomes" id="UP000799441"/>
    </source>
</evidence>
<keyword evidence="3" id="KW-1185">Reference proteome</keyword>